<evidence type="ECO:0000313" key="1">
    <source>
        <dbReference type="EMBL" id="KAJ8930902.1"/>
    </source>
</evidence>
<organism evidence="1 2">
    <name type="scientific">Rhamnusium bicolor</name>
    <dbReference type="NCBI Taxonomy" id="1586634"/>
    <lineage>
        <taxon>Eukaryota</taxon>
        <taxon>Metazoa</taxon>
        <taxon>Ecdysozoa</taxon>
        <taxon>Arthropoda</taxon>
        <taxon>Hexapoda</taxon>
        <taxon>Insecta</taxon>
        <taxon>Pterygota</taxon>
        <taxon>Neoptera</taxon>
        <taxon>Endopterygota</taxon>
        <taxon>Coleoptera</taxon>
        <taxon>Polyphaga</taxon>
        <taxon>Cucujiformia</taxon>
        <taxon>Chrysomeloidea</taxon>
        <taxon>Cerambycidae</taxon>
        <taxon>Lepturinae</taxon>
        <taxon>Rhagiini</taxon>
        <taxon>Rhamnusium</taxon>
    </lineage>
</organism>
<name>A0AAV8WWN8_9CUCU</name>
<protein>
    <submittedName>
        <fullName evidence="1">Uncharacterized protein</fullName>
    </submittedName>
</protein>
<accession>A0AAV8WWN8</accession>
<comment type="caution">
    <text evidence="1">The sequence shown here is derived from an EMBL/GenBank/DDBJ whole genome shotgun (WGS) entry which is preliminary data.</text>
</comment>
<dbReference type="EMBL" id="JANEYF010004530">
    <property type="protein sequence ID" value="KAJ8930902.1"/>
    <property type="molecule type" value="Genomic_DNA"/>
</dbReference>
<dbReference type="AlphaFoldDB" id="A0AAV8WWN8"/>
<keyword evidence="2" id="KW-1185">Reference proteome</keyword>
<proteinExistence type="predicted"/>
<evidence type="ECO:0000313" key="2">
    <source>
        <dbReference type="Proteomes" id="UP001162156"/>
    </source>
</evidence>
<gene>
    <name evidence="1" type="ORF">NQ314_016323</name>
</gene>
<reference evidence="1" key="1">
    <citation type="journal article" date="2023" name="Insect Mol. Biol.">
        <title>Genome sequencing provides insights into the evolution of gene families encoding plant cell wall-degrading enzymes in longhorned beetles.</title>
        <authorList>
            <person name="Shin N.R."/>
            <person name="Okamura Y."/>
            <person name="Kirsch R."/>
            <person name="Pauchet Y."/>
        </authorList>
    </citation>
    <scope>NUCLEOTIDE SEQUENCE</scope>
    <source>
        <strain evidence="1">RBIC_L_NR</strain>
    </source>
</reference>
<sequence length="96" mass="11312">MKRAVNRKKRVWIRKWLSRRDSRGFSSMLLKELANEDQEEYRNCMRMSKEQFNKLLHMVGPLITKEDTLMRHAMPAQIKLETLSYLATGSSLNGVL</sequence>
<dbReference type="Proteomes" id="UP001162156">
    <property type="component" value="Unassembled WGS sequence"/>
</dbReference>